<name>A0A495AA51_9MICC</name>
<dbReference type="RefSeq" id="WP_121029701.1">
    <property type="nucleotide sequence ID" value="NZ_PNJG02000001.1"/>
</dbReference>
<evidence type="ECO:0008006" key="3">
    <source>
        <dbReference type="Google" id="ProtNLM"/>
    </source>
</evidence>
<proteinExistence type="predicted"/>
<comment type="caution">
    <text evidence="1">The sequence shown here is derived from an EMBL/GenBank/DDBJ whole genome shotgun (WGS) entry which is preliminary data.</text>
</comment>
<evidence type="ECO:0000313" key="2">
    <source>
        <dbReference type="Proteomes" id="UP000249516"/>
    </source>
</evidence>
<organism evidence="1 2">
    <name type="scientific">Kocuria tytonis</name>
    <dbReference type="NCBI Taxonomy" id="2054280"/>
    <lineage>
        <taxon>Bacteria</taxon>
        <taxon>Bacillati</taxon>
        <taxon>Actinomycetota</taxon>
        <taxon>Actinomycetes</taxon>
        <taxon>Micrococcales</taxon>
        <taxon>Micrococcaceae</taxon>
        <taxon>Kocuria</taxon>
    </lineage>
</organism>
<dbReference type="AlphaFoldDB" id="A0A495AA51"/>
<dbReference type="Proteomes" id="UP000249516">
    <property type="component" value="Unassembled WGS sequence"/>
</dbReference>
<evidence type="ECO:0000313" key="1">
    <source>
        <dbReference type="EMBL" id="RKQ36284.1"/>
    </source>
</evidence>
<protein>
    <recommendedName>
        <fullName evidence="3">DNA-binding protein</fullName>
    </recommendedName>
</protein>
<dbReference type="OrthoDB" id="3268233at2"/>
<keyword evidence="2" id="KW-1185">Reference proteome</keyword>
<reference evidence="1 2" key="1">
    <citation type="submission" date="2018-10" db="EMBL/GenBank/DDBJ databases">
        <title>Kocuria tytouropygialis sp. nov., isolated from the uropygial gland of an American barn owl (Tyto furcata).</title>
        <authorList>
            <person name="Braun M.S."/>
            <person name="Wang E."/>
            <person name="Zimmermann S."/>
            <person name="Wagner H."/>
            <person name="Wink M."/>
        </authorList>
    </citation>
    <scope>NUCLEOTIDE SEQUENCE [LARGE SCALE GENOMIC DNA]</scope>
    <source>
        <strain evidence="1 2">442</strain>
    </source>
</reference>
<accession>A0A495AA51</accession>
<dbReference type="EMBL" id="PNJG02000001">
    <property type="protein sequence ID" value="RKQ36284.1"/>
    <property type="molecule type" value="Genomic_DNA"/>
</dbReference>
<gene>
    <name evidence="1" type="ORF">C1C97_000945</name>
</gene>
<sequence>MDGNNPVTGAIDVRCGPEAAARDLTPARSDRPRRRAVVEGVVVEVTIAPVTAPPHFRALLKVPRGEGSVPCALELLWHGQRTVPGVSAGTRLRCLAVVCHPDGVPTMYNPRYEIITPKKVGR</sequence>